<organism evidence="3">
    <name type="scientific">Streptomyces sp. R35</name>
    <dbReference type="NCBI Taxonomy" id="3238630"/>
    <lineage>
        <taxon>Bacteria</taxon>
        <taxon>Bacillati</taxon>
        <taxon>Actinomycetota</taxon>
        <taxon>Actinomycetes</taxon>
        <taxon>Kitasatosporales</taxon>
        <taxon>Streptomycetaceae</taxon>
        <taxon>Streptomyces</taxon>
    </lineage>
</organism>
<sequence length="234" mass="25466">MTLTLMCLPYAGAGAGLFRPWQNDPGLPFRLVPVQLPGRDEWFVREPCTTMAEAARECAEQIREAAGSGPYAVFGHSFGALLAHETVRLLAAGGDRLPVRLIVSGAAAPGLPRPRMDGDALDDEAFVARLRSLVGYDHEAWHEPELRELLLPALRADLGIQDHYVPAPGGPLPVPVSVLRGMDDDLVGRADAARWDECTTEGSELVDLPGGHMYFSEDWPLLWKTLGSVLHREA</sequence>
<dbReference type="Gene3D" id="3.40.50.1820">
    <property type="entry name" value="alpha/beta hydrolase"/>
    <property type="match status" value="1"/>
</dbReference>
<feature type="domain" description="Thioesterase" evidence="2">
    <location>
        <begin position="4"/>
        <end position="217"/>
    </location>
</feature>
<evidence type="ECO:0000256" key="1">
    <source>
        <dbReference type="ARBA" id="ARBA00007169"/>
    </source>
</evidence>
<dbReference type="InterPro" id="IPR001031">
    <property type="entry name" value="Thioesterase"/>
</dbReference>
<dbReference type="Pfam" id="PF00975">
    <property type="entry name" value="Thioesterase"/>
    <property type="match status" value="1"/>
</dbReference>
<dbReference type="PANTHER" id="PTHR11487:SF0">
    <property type="entry name" value="S-ACYL FATTY ACID SYNTHASE THIOESTERASE, MEDIUM CHAIN"/>
    <property type="match status" value="1"/>
</dbReference>
<proteinExistence type="inferred from homology"/>
<dbReference type="InterPro" id="IPR029058">
    <property type="entry name" value="AB_hydrolase_fold"/>
</dbReference>
<dbReference type="GO" id="GO:0008610">
    <property type="term" value="P:lipid biosynthetic process"/>
    <property type="evidence" value="ECO:0007669"/>
    <property type="project" value="TreeGrafter"/>
</dbReference>
<reference evidence="3" key="1">
    <citation type="submission" date="2024-07" db="EMBL/GenBank/DDBJ databases">
        <authorList>
            <person name="Yu S.T."/>
        </authorList>
    </citation>
    <scope>NUCLEOTIDE SEQUENCE</scope>
    <source>
        <strain evidence="3">R35</strain>
    </source>
</reference>
<gene>
    <name evidence="3" type="ORF">AB5J50_38035</name>
</gene>
<comment type="similarity">
    <text evidence="1">Belongs to the thioesterase family.</text>
</comment>
<accession>A0AB39SH87</accession>
<dbReference type="EMBL" id="CP163440">
    <property type="protein sequence ID" value="XDQ66206.1"/>
    <property type="molecule type" value="Genomic_DNA"/>
</dbReference>
<dbReference type="AlphaFoldDB" id="A0AB39SH87"/>
<dbReference type="RefSeq" id="WP_369263198.1">
    <property type="nucleotide sequence ID" value="NZ_CP163440.1"/>
</dbReference>
<dbReference type="InterPro" id="IPR012223">
    <property type="entry name" value="TEII"/>
</dbReference>
<name>A0AB39SH87_9ACTN</name>
<dbReference type="PANTHER" id="PTHR11487">
    <property type="entry name" value="THIOESTERASE"/>
    <property type="match status" value="1"/>
</dbReference>
<evidence type="ECO:0000313" key="3">
    <source>
        <dbReference type="EMBL" id="XDQ66206.1"/>
    </source>
</evidence>
<protein>
    <submittedName>
        <fullName evidence="3">Thioesterase II family protein</fullName>
    </submittedName>
</protein>
<evidence type="ECO:0000259" key="2">
    <source>
        <dbReference type="Pfam" id="PF00975"/>
    </source>
</evidence>
<dbReference type="SUPFAM" id="SSF53474">
    <property type="entry name" value="alpha/beta-Hydrolases"/>
    <property type="match status" value="1"/>
</dbReference>